<name>A0A8S5V4C7_9CAUD</name>
<accession>A0A8S5V4C7</accession>
<reference evidence="3" key="1">
    <citation type="journal article" date="2021" name="Proc. Natl. Acad. Sci. U.S.A.">
        <title>A Catalog of Tens of Thousands of Viruses from Human Metagenomes Reveals Hidden Associations with Chronic Diseases.</title>
        <authorList>
            <person name="Tisza M.J."/>
            <person name="Buck C.B."/>
        </authorList>
    </citation>
    <scope>NUCLEOTIDE SEQUENCE</scope>
    <source>
        <strain evidence="3">Ct8iP21</strain>
    </source>
</reference>
<evidence type="ECO:0000313" key="3">
    <source>
        <dbReference type="EMBL" id="DAG01471.1"/>
    </source>
</evidence>
<protein>
    <recommendedName>
        <fullName evidence="2">Replication-associated protein ORF2/G2P domain-containing protein</fullName>
    </recommendedName>
</protein>
<proteinExistence type="predicted"/>
<dbReference type="Pfam" id="PF23343">
    <property type="entry name" value="REP_ORF2-G2P"/>
    <property type="match status" value="1"/>
</dbReference>
<dbReference type="InterPro" id="IPR056906">
    <property type="entry name" value="ORF2/G2P_dom"/>
</dbReference>
<evidence type="ECO:0000259" key="2">
    <source>
        <dbReference type="Pfam" id="PF23343"/>
    </source>
</evidence>
<feature type="domain" description="Replication-associated protein ORF2/G2P" evidence="2">
    <location>
        <begin position="67"/>
        <end position="168"/>
    </location>
</feature>
<sequence length="243" mass="29095">MKIIEKVFQFNDSVEIDRCCAPNQNKKGERRQRRNKPTDEQMKKHNKKMAEKKLRRLIKCNFAEDDWHLTLTYDKNNRPTPEQAHKKLLNFINAIRRYCKKQGYVFKYIHVTEYENAAIHHHIIINNFPDVQRVVIGKWKYNTNWSPIYAGDRVEELASYFIKETEKTFRTAKGGKQRYSCSRNLERPEPDEIRPCNLKKLSPNPRVPKEYRDKYIIDVDYCYYGISNKTGYPSQTIVLRRIS</sequence>
<organism evidence="3">
    <name type="scientific">Myoviridae sp. ct8iP21</name>
    <dbReference type="NCBI Taxonomy" id="2825041"/>
    <lineage>
        <taxon>Viruses</taxon>
        <taxon>Duplodnaviria</taxon>
        <taxon>Heunggongvirae</taxon>
        <taxon>Uroviricota</taxon>
        <taxon>Caudoviricetes</taxon>
    </lineage>
</organism>
<dbReference type="EMBL" id="BK016193">
    <property type="protein sequence ID" value="DAG01471.1"/>
    <property type="molecule type" value="Genomic_DNA"/>
</dbReference>
<feature type="region of interest" description="Disordered" evidence="1">
    <location>
        <begin position="22"/>
        <end position="48"/>
    </location>
</feature>
<evidence type="ECO:0000256" key="1">
    <source>
        <dbReference type="SAM" id="MobiDB-lite"/>
    </source>
</evidence>
<feature type="compositionally biased region" description="Basic and acidic residues" evidence="1">
    <location>
        <begin position="36"/>
        <end position="48"/>
    </location>
</feature>